<protein>
    <submittedName>
        <fullName evidence="1">Uncharacterized protein</fullName>
    </submittedName>
</protein>
<evidence type="ECO:0000313" key="1">
    <source>
        <dbReference type="EMBL" id="KKK51603.1"/>
    </source>
</evidence>
<proteinExistence type="predicted"/>
<name>A0A0F8W4V2_9ZZZZ</name>
<organism evidence="1">
    <name type="scientific">marine sediment metagenome</name>
    <dbReference type="NCBI Taxonomy" id="412755"/>
    <lineage>
        <taxon>unclassified sequences</taxon>
        <taxon>metagenomes</taxon>
        <taxon>ecological metagenomes</taxon>
    </lineage>
</organism>
<dbReference type="AlphaFoldDB" id="A0A0F8W4V2"/>
<gene>
    <name evidence="1" type="ORF">LCGC14_3113290</name>
</gene>
<accession>A0A0F8W4V2</accession>
<reference evidence="1" key="1">
    <citation type="journal article" date="2015" name="Nature">
        <title>Complex archaea that bridge the gap between prokaryotes and eukaryotes.</title>
        <authorList>
            <person name="Spang A."/>
            <person name="Saw J.H."/>
            <person name="Jorgensen S.L."/>
            <person name="Zaremba-Niedzwiedzka K."/>
            <person name="Martijn J."/>
            <person name="Lind A.E."/>
            <person name="van Eijk R."/>
            <person name="Schleper C."/>
            <person name="Guy L."/>
            <person name="Ettema T.J."/>
        </authorList>
    </citation>
    <scope>NUCLEOTIDE SEQUENCE</scope>
</reference>
<comment type="caution">
    <text evidence="1">The sequence shown here is derived from an EMBL/GenBank/DDBJ whole genome shotgun (WGS) entry which is preliminary data.</text>
</comment>
<sequence length="69" mass="8121">MTRTEKFWEILGWLLCETSFRINAWIGNRSGFPWVLIYEGFSWPAYHFGCSCYGRAYDRTGEMLEDSAP</sequence>
<dbReference type="EMBL" id="LAZR01067428">
    <property type="protein sequence ID" value="KKK51603.1"/>
    <property type="molecule type" value="Genomic_DNA"/>
</dbReference>